<dbReference type="GO" id="GO:0000981">
    <property type="term" value="F:DNA-binding transcription factor activity, RNA polymerase II-specific"/>
    <property type="evidence" value="ECO:0007669"/>
    <property type="project" value="InterPro"/>
</dbReference>
<dbReference type="GO" id="GO:0008270">
    <property type="term" value="F:zinc ion binding"/>
    <property type="evidence" value="ECO:0007669"/>
    <property type="project" value="InterPro"/>
</dbReference>
<dbReference type="Pfam" id="PF04082">
    <property type="entry name" value="Fungal_trans"/>
    <property type="match status" value="1"/>
</dbReference>
<proteinExistence type="predicted"/>
<dbReference type="PROSITE" id="PS50048">
    <property type="entry name" value="ZN2_CY6_FUNGAL_2"/>
    <property type="match status" value="1"/>
</dbReference>
<evidence type="ECO:0000259" key="4">
    <source>
        <dbReference type="PROSITE" id="PS50048"/>
    </source>
</evidence>
<dbReference type="Proteomes" id="UP001140513">
    <property type="component" value="Unassembled WGS sequence"/>
</dbReference>
<dbReference type="SUPFAM" id="SSF57701">
    <property type="entry name" value="Zn2/Cys6 DNA-binding domain"/>
    <property type="match status" value="1"/>
</dbReference>
<dbReference type="InterPro" id="IPR001138">
    <property type="entry name" value="Zn2Cys6_DnaBD"/>
</dbReference>
<comment type="caution">
    <text evidence="5">The sequence shown here is derived from an EMBL/GenBank/DDBJ whole genome shotgun (WGS) entry which is preliminary data.</text>
</comment>
<protein>
    <recommendedName>
        <fullName evidence="4">Zn(2)-C6 fungal-type domain-containing protein</fullName>
    </recommendedName>
</protein>
<dbReference type="GeneID" id="80910150"/>
<feature type="domain" description="Zn(2)-C6 fungal-type" evidence="4">
    <location>
        <begin position="9"/>
        <end position="41"/>
    </location>
</feature>
<evidence type="ECO:0000256" key="1">
    <source>
        <dbReference type="ARBA" id="ARBA00022723"/>
    </source>
</evidence>
<evidence type="ECO:0000313" key="5">
    <source>
        <dbReference type="EMBL" id="KAJ4351281.1"/>
    </source>
</evidence>
<feature type="compositionally biased region" description="Polar residues" evidence="3">
    <location>
        <begin position="641"/>
        <end position="651"/>
    </location>
</feature>
<dbReference type="CDD" id="cd12148">
    <property type="entry name" value="fungal_TF_MHR"/>
    <property type="match status" value="1"/>
</dbReference>
<reference evidence="5" key="1">
    <citation type="submission" date="2022-10" db="EMBL/GenBank/DDBJ databases">
        <title>Tapping the CABI collections for fungal endophytes: first genome assemblies for Collariella, Neodidymelliopsis, Ascochyta clinopodiicola, Didymella pomorum, Didymosphaeria variabile, Neocosmospora piperis and Neocucurbitaria cava.</title>
        <authorList>
            <person name="Hill R."/>
        </authorList>
    </citation>
    <scope>NUCLEOTIDE SEQUENCE</scope>
    <source>
        <strain evidence="5">IMI 356815</strain>
    </source>
</reference>
<keyword evidence="6" id="KW-1185">Reference proteome</keyword>
<dbReference type="InterPro" id="IPR052761">
    <property type="entry name" value="Fungal_Detox/Toxin_TFs"/>
</dbReference>
<dbReference type="RefSeq" id="XP_056069637.1">
    <property type="nucleotide sequence ID" value="XM_056215390.1"/>
</dbReference>
<evidence type="ECO:0000256" key="2">
    <source>
        <dbReference type="ARBA" id="ARBA00023242"/>
    </source>
</evidence>
<organism evidence="5 6">
    <name type="scientific">Didymosphaeria variabile</name>
    <dbReference type="NCBI Taxonomy" id="1932322"/>
    <lineage>
        <taxon>Eukaryota</taxon>
        <taxon>Fungi</taxon>
        <taxon>Dikarya</taxon>
        <taxon>Ascomycota</taxon>
        <taxon>Pezizomycotina</taxon>
        <taxon>Dothideomycetes</taxon>
        <taxon>Pleosporomycetidae</taxon>
        <taxon>Pleosporales</taxon>
        <taxon>Massarineae</taxon>
        <taxon>Didymosphaeriaceae</taxon>
        <taxon>Didymosphaeria</taxon>
    </lineage>
</organism>
<dbReference type="OrthoDB" id="4161332at2759"/>
<dbReference type="InterPro" id="IPR036864">
    <property type="entry name" value="Zn2-C6_fun-type_DNA-bd_sf"/>
</dbReference>
<dbReference type="PROSITE" id="PS00463">
    <property type="entry name" value="ZN2_CY6_FUNGAL_1"/>
    <property type="match status" value="1"/>
</dbReference>
<dbReference type="GO" id="GO:0003677">
    <property type="term" value="F:DNA binding"/>
    <property type="evidence" value="ECO:0007669"/>
    <property type="project" value="InterPro"/>
</dbReference>
<dbReference type="PANTHER" id="PTHR47425:SF3">
    <property type="entry name" value="ZN(II)2CYS6 TRANSCRIPTION FACTOR (EUROFUNG)"/>
    <property type="match status" value="1"/>
</dbReference>
<keyword evidence="1" id="KW-0479">Metal-binding</keyword>
<dbReference type="AlphaFoldDB" id="A0A9W9CA38"/>
<keyword evidence="2" id="KW-0539">Nucleus</keyword>
<evidence type="ECO:0000256" key="3">
    <source>
        <dbReference type="SAM" id="MobiDB-lite"/>
    </source>
</evidence>
<dbReference type="Gene3D" id="4.10.240.10">
    <property type="entry name" value="Zn(2)-C6 fungal-type DNA-binding domain"/>
    <property type="match status" value="1"/>
</dbReference>
<dbReference type="Pfam" id="PF00172">
    <property type="entry name" value="Zn_clus"/>
    <property type="match status" value="1"/>
</dbReference>
<gene>
    <name evidence="5" type="ORF">N0V89_006620</name>
</gene>
<name>A0A9W9CA38_9PLEO</name>
<dbReference type="EMBL" id="JAPEUX010000005">
    <property type="protein sequence ID" value="KAJ4351281.1"/>
    <property type="molecule type" value="Genomic_DNA"/>
</dbReference>
<dbReference type="PANTHER" id="PTHR47425">
    <property type="entry name" value="FARB-RELATED"/>
    <property type="match status" value="1"/>
</dbReference>
<evidence type="ECO:0000313" key="6">
    <source>
        <dbReference type="Proteomes" id="UP001140513"/>
    </source>
</evidence>
<accession>A0A9W9CA38</accession>
<dbReference type="InterPro" id="IPR007219">
    <property type="entry name" value="XnlR_reg_dom"/>
</dbReference>
<feature type="region of interest" description="Disordered" evidence="3">
    <location>
        <begin position="632"/>
        <end position="653"/>
    </location>
</feature>
<dbReference type="SMART" id="SM00066">
    <property type="entry name" value="GAL4"/>
    <property type="match status" value="1"/>
</dbReference>
<dbReference type="SMART" id="SM00906">
    <property type="entry name" value="Fungal_trans"/>
    <property type="match status" value="1"/>
</dbReference>
<dbReference type="CDD" id="cd00067">
    <property type="entry name" value="GAL4"/>
    <property type="match status" value="1"/>
</dbReference>
<sequence>MPRKRAVKVCAFCHSHKIRCDVDLTGVPCSKCVEVREECVLRIRKAYPTRKKGQTQDFASESAHTTPSDNDSDIAATLAHHDLSQVVAAAVPEPSSRLAHFFVGDGGYGAILDAIDKTADRQFHIFAAAEKALDVEDLQYLKVKGCFTLPEERKQLLQAYFQFVHPSFPVIDAKAFLAQYTAHGFEGINLLLLWSIFSVSASYVPCLAPGRKECKAVYVARAKLLFDLGQENDKIVLVQAALLLSFWFTDMADVKQSWYWTGVAFSIAQSFGLHALTSSRPRSQKEIVWRNVWLCCLLRDTSQAFGRGRPLRLSLIGSDLYPTEISTYQFADLVLHDELLYSPREAAELETLWQNLLSISNVLRDMKATKRPFTPAQATKFGTRLQKLECSGTTITIRHVERHLELHRCAARIAWAKLTQQMKEQELASNDMTAVLHNFIDDDDEESRIWAAPVVVPLLVPAIATYLTALKENDDLAPAKLDIYGYFLTAIEDNYPAASMLKRVSNAAQEAIVGKRMGERGKEEGKEIASQFDDFGSLGQEDLFGLSSCLLFKTGDNIFTDEDTSAKKKGDEPKKGMMTSVAQESRLALARLKDVVGARKYLGDRKVRNFMRDVKNRLEERFDKLEEALTDPGNTRKIVPSRTQGSSTRSFNPWEKQDLGKLWDINKWADMQQKMDKFMEKYLTKIKLAHCTAKKIKALPKDKTKNTPAQQMTRDACPVYNAVVRGWKDAQRANFGVPWSGPFISGRTSS</sequence>
<dbReference type="GO" id="GO:0006351">
    <property type="term" value="P:DNA-templated transcription"/>
    <property type="evidence" value="ECO:0007669"/>
    <property type="project" value="InterPro"/>
</dbReference>